<dbReference type="InterPro" id="IPR029510">
    <property type="entry name" value="Ald_DH_CS_GLU"/>
</dbReference>
<dbReference type="OrthoDB" id="9761688at2"/>
<keyword evidence="2 5" id="KW-0560">Oxidoreductase</keyword>
<dbReference type="InterPro" id="IPR016162">
    <property type="entry name" value="Ald_DH_N"/>
</dbReference>
<dbReference type="PROSITE" id="PS00687">
    <property type="entry name" value="ALDEHYDE_DEHYDR_GLU"/>
    <property type="match status" value="1"/>
</dbReference>
<dbReference type="GO" id="GO:0016620">
    <property type="term" value="F:oxidoreductase activity, acting on the aldehyde or oxo group of donors, NAD or NADP as acceptor"/>
    <property type="evidence" value="ECO:0007669"/>
    <property type="project" value="InterPro"/>
</dbReference>
<dbReference type="InterPro" id="IPR015590">
    <property type="entry name" value="Aldehyde_DH_dom"/>
</dbReference>
<dbReference type="Pfam" id="PF00171">
    <property type="entry name" value="Aldedh"/>
    <property type="match status" value="1"/>
</dbReference>
<reference evidence="7 8" key="1">
    <citation type="submission" date="2019-01" db="EMBL/GenBank/DDBJ databases">
        <authorList>
            <person name="Chen W.-M."/>
        </authorList>
    </citation>
    <scope>NUCLEOTIDE SEQUENCE [LARGE SCALE GENOMIC DNA]</scope>
    <source>
        <strain evidence="7 8">FSY-9</strain>
    </source>
</reference>
<evidence type="ECO:0000256" key="3">
    <source>
        <dbReference type="ARBA" id="ARBA00023097"/>
    </source>
</evidence>
<evidence type="ECO:0000256" key="4">
    <source>
        <dbReference type="PROSITE-ProRule" id="PRU10007"/>
    </source>
</evidence>
<evidence type="ECO:0000256" key="2">
    <source>
        <dbReference type="ARBA" id="ARBA00023002"/>
    </source>
</evidence>
<dbReference type="Gene3D" id="3.40.605.10">
    <property type="entry name" value="Aldehyde Dehydrogenase, Chain A, domain 1"/>
    <property type="match status" value="1"/>
</dbReference>
<dbReference type="InterPro" id="IPR016161">
    <property type="entry name" value="Ald_DH/histidinol_DH"/>
</dbReference>
<comment type="similarity">
    <text evidence="1 5">Belongs to the aldehyde dehydrogenase family.</text>
</comment>
<protein>
    <submittedName>
        <fullName evidence="7">Aldehyde dehydrogenase</fullName>
    </submittedName>
</protein>
<gene>
    <name evidence="7" type="ORF">EOE18_03485</name>
</gene>
<name>A0A437NAT1_9SPHN</name>
<evidence type="ECO:0000313" key="8">
    <source>
        <dbReference type="Proteomes" id="UP000282837"/>
    </source>
</evidence>
<dbReference type="CDD" id="cd07139">
    <property type="entry name" value="ALDH_AldA-Rv0768"/>
    <property type="match status" value="1"/>
</dbReference>
<dbReference type="FunFam" id="3.40.605.10:FF:000007">
    <property type="entry name" value="NAD/NADP-dependent betaine aldehyde dehydrogenase"/>
    <property type="match status" value="1"/>
</dbReference>
<feature type="active site" evidence="4">
    <location>
        <position position="264"/>
    </location>
</feature>
<keyword evidence="3" id="KW-0558">Oxidation</keyword>
<dbReference type="SUPFAM" id="SSF53720">
    <property type="entry name" value="ALDH-like"/>
    <property type="match status" value="1"/>
</dbReference>
<dbReference type="InterPro" id="IPR016163">
    <property type="entry name" value="Ald_DH_C"/>
</dbReference>
<dbReference type="PANTHER" id="PTHR42804:SF1">
    <property type="entry name" value="ALDEHYDE DEHYDROGENASE-RELATED"/>
    <property type="match status" value="1"/>
</dbReference>
<evidence type="ECO:0000256" key="1">
    <source>
        <dbReference type="ARBA" id="ARBA00009986"/>
    </source>
</evidence>
<accession>A0A437NAT1</accession>
<evidence type="ECO:0000259" key="6">
    <source>
        <dbReference type="Pfam" id="PF00171"/>
    </source>
</evidence>
<dbReference type="FunFam" id="3.40.605.10:FF:000026">
    <property type="entry name" value="Aldehyde dehydrogenase, putative"/>
    <property type="match status" value="1"/>
</dbReference>
<proteinExistence type="inferred from homology"/>
<evidence type="ECO:0000256" key="5">
    <source>
        <dbReference type="RuleBase" id="RU003345"/>
    </source>
</evidence>
<dbReference type="EMBL" id="SACO01000002">
    <property type="protein sequence ID" value="RVU07029.1"/>
    <property type="molecule type" value="Genomic_DNA"/>
</dbReference>
<evidence type="ECO:0000313" key="7">
    <source>
        <dbReference type="EMBL" id="RVU07029.1"/>
    </source>
</evidence>
<keyword evidence="8" id="KW-1185">Reference proteome</keyword>
<dbReference type="PANTHER" id="PTHR42804">
    <property type="entry name" value="ALDEHYDE DEHYDROGENASE"/>
    <property type="match status" value="1"/>
</dbReference>
<dbReference type="Gene3D" id="3.40.309.10">
    <property type="entry name" value="Aldehyde Dehydrogenase, Chain A, domain 2"/>
    <property type="match status" value="1"/>
</dbReference>
<sequence length="496" mass="52233">MNAPFPIITPVPPRIAHPDRLFIGGAWVPAHSGRMLAQIDPNTEEQVSAVAEADEVDMDAAVSAAREAFDHGPWPRMAPAERLAFMRKMSAILHARVGETARAWTMQMGGLASFSGIMQAGSNATFDGIIAMAEGFEWVQQRPSTGAAVGLVAYEPVGVVAAIAPWNGPYGIMLNKLAYALAAGCCVIMKPSPETPLEAYIIAEAAQAAGLPAGVVNLVTGQREASDHLVCNAGVDKVSFTGSTVAGTRIAQVCGARVARCTLELGGKSAALVLDDFPIDVAAQILSGTLCMMSGQVCAMLSRVLVSRARHDELAAAIAAQMAQVVIGHSDDPATQLGPVAMERQLRRIESYIEEGKASATLAYGGKRPAHLAKGYFIEPTLFTNVDNTSRIAQEEIFGPVLCLIPYEDEADAIRIANQSAFGLNGSVLTQDVDAAYRIARAIRTGAVGQNGLRMDFGLPFGGFKQSGLGREGGIEGLLGYTELKTILLDGMPSVL</sequence>
<feature type="domain" description="Aldehyde dehydrogenase" evidence="6">
    <location>
        <begin position="27"/>
        <end position="487"/>
    </location>
</feature>
<dbReference type="Proteomes" id="UP000282837">
    <property type="component" value="Unassembled WGS sequence"/>
</dbReference>
<dbReference type="AlphaFoldDB" id="A0A437NAT1"/>
<comment type="caution">
    <text evidence="7">The sequence shown here is derived from an EMBL/GenBank/DDBJ whole genome shotgun (WGS) entry which is preliminary data.</text>
</comment>
<organism evidence="7 8">
    <name type="scientific">Novosphingobium umbonatum</name>
    <dbReference type="NCBI Taxonomy" id="1908524"/>
    <lineage>
        <taxon>Bacteria</taxon>
        <taxon>Pseudomonadati</taxon>
        <taxon>Pseudomonadota</taxon>
        <taxon>Alphaproteobacteria</taxon>
        <taxon>Sphingomonadales</taxon>
        <taxon>Sphingomonadaceae</taxon>
        <taxon>Novosphingobium</taxon>
    </lineage>
</organism>
<dbReference type="RefSeq" id="WP_127706265.1">
    <property type="nucleotide sequence ID" value="NZ_SACO01000002.1"/>
</dbReference>